<name>A0ABU3UMF4_9ACTN</name>
<evidence type="ECO:0000313" key="2">
    <source>
        <dbReference type="Proteomes" id="UP001257627"/>
    </source>
</evidence>
<evidence type="ECO:0000313" key="1">
    <source>
        <dbReference type="EMBL" id="MDU8995076.1"/>
    </source>
</evidence>
<comment type="caution">
    <text evidence="1">The sequence shown here is derived from an EMBL/GenBank/DDBJ whole genome shotgun (WGS) entry which is preliminary data.</text>
</comment>
<sequence length="43" mass="4361">MSVVEAARYVPAGADRGYPVGAPVDVLPLPRAGIPGPVNGFAR</sequence>
<dbReference type="Proteomes" id="UP001257627">
    <property type="component" value="Unassembled WGS sequence"/>
</dbReference>
<accession>A0ABU3UMF4</accession>
<proteinExistence type="predicted"/>
<protein>
    <submittedName>
        <fullName evidence="1">Uncharacterized protein</fullName>
    </submittedName>
</protein>
<dbReference type="EMBL" id="JARAKF010000001">
    <property type="protein sequence ID" value="MDU8995076.1"/>
    <property type="molecule type" value="Genomic_DNA"/>
</dbReference>
<reference evidence="1 2" key="1">
    <citation type="submission" date="2023-02" db="EMBL/GenBank/DDBJ databases">
        <authorList>
            <person name="Maleckis M."/>
        </authorList>
    </citation>
    <scope>NUCLEOTIDE SEQUENCE [LARGE SCALE GENOMIC DNA]</scope>
    <source>
        <strain evidence="1 2">P8-A2</strain>
    </source>
</reference>
<gene>
    <name evidence="1" type="ORF">PU648_22520</name>
</gene>
<dbReference type="RefSeq" id="WP_275902437.1">
    <property type="nucleotide sequence ID" value="NZ_CP107955.1"/>
</dbReference>
<keyword evidence="2" id="KW-1185">Reference proteome</keyword>
<organism evidence="1 2">
    <name type="scientific">Streptomyces mirabilis</name>
    <dbReference type="NCBI Taxonomy" id="68239"/>
    <lineage>
        <taxon>Bacteria</taxon>
        <taxon>Bacillati</taxon>
        <taxon>Actinomycetota</taxon>
        <taxon>Actinomycetes</taxon>
        <taxon>Kitasatosporales</taxon>
        <taxon>Streptomycetaceae</taxon>
        <taxon>Streptomyces</taxon>
    </lineage>
</organism>